<gene>
    <name evidence="3" type="ORF">F3Y22_tig00116939pilonHSYRG00120</name>
</gene>
<feature type="compositionally biased region" description="Polar residues" evidence="1">
    <location>
        <begin position="157"/>
        <end position="166"/>
    </location>
</feature>
<reference evidence="3" key="1">
    <citation type="submission" date="2019-09" db="EMBL/GenBank/DDBJ databases">
        <title>Draft genome information of white flower Hibiscus syriacus.</title>
        <authorList>
            <person name="Kim Y.-M."/>
        </authorList>
    </citation>
    <scope>NUCLEOTIDE SEQUENCE [LARGE SCALE GENOMIC DNA]</scope>
    <source>
        <strain evidence="3">YM2019G1</strain>
    </source>
</reference>
<dbReference type="PANTHER" id="PTHR37384:SF1">
    <property type="entry name" value="OS01G0835600 PROTEIN"/>
    <property type="match status" value="1"/>
</dbReference>
<evidence type="ECO:0000313" key="4">
    <source>
        <dbReference type="Proteomes" id="UP000436088"/>
    </source>
</evidence>
<feature type="region of interest" description="Disordered" evidence="1">
    <location>
        <begin position="147"/>
        <end position="166"/>
    </location>
</feature>
<dbReference type="Pfam" id="PF21743">
    <property type="entry name" value="PTM_DIR17_Tudor"/>
    <property type="match status" value="1"/>
</dbReference>
<keyword evidence="4" id="KW-1185">Reference proteome</keyword>
<dbReference type="PANTHER" id="PTHR37384">
    <property type="entry name" value="OS01G0835600 PROTEIN"/>
    <property type="match status" value="1"/>
</dbReference>
<evidence type="ECO:0000313" key="3">
    <source>
        <dbReference type="EMBL" id="KAE8661067.1"/>
    </source>
</evidence>
<dbReference type="EMBL" id="VEPZ02001726">
    <property type="protein sequence ID" value="KAE8661067.1"/>
    <property type="molecule type" value="Genomic_DNA"/>
</dbReference>
<evidence type="ECO:0000256" key="1">
    <source>
        <dbReference type="SAM" id="MobiDB-lite"/>
    </source>
</evidence>
<evidence type="ECO:0000259" key="2">
    <source>
        <dbReference type="Pfam" id="PF21743"/>
    </source>
</evidence>
<sequence length="187" mass="21107">MEKKSKEGEPEPVVYEIRGESAVVINGVPKIDPNCSTLVPSNSIKEDDGSRKEKGYGEWLEGWEVRKLFGGKYYHGRVIQFDKETGWYRVEYEDGDSEDLDWVELEEVLFPVDIGVPLKTVALKVLDKNQNDGQLVLPESEIHMDKHVGKKGKKTRTGNSSVENSTRDVNAPLTCALMYLLWTSSTN</sequence>
<organism evidence="3 4">
    <name type="scientific">Hibiscus syriacus</name>
    <name type="common">Rose of Sharon</name>
    <dbReference type="NCBI Taxonomy" id="106335"/>
    <lineage>
        <taxon>Eukaryota</taxon>
        <taxon>Viridiplantae</taxon>
        <taxon>Streptophyta</taxon>
        <taxon>Embryophyta</taxon>
        <taxon>Tracheophyta</taxon>
        <taxon>Spermatophyta</taxon>
        <taxon>Magnoliopsida</taxon>
        <taxon>eudicotyledons</taxon>
        <taxon>Gunneridae</taxon>
        <taxon>Pentapetalae</taxon>
        <taxon>rosids</taxon>
        <taxon>malvids</taxon>
        <taxon>Malvales</taxon>
        <taxon>Malvaceae</taxon>
        <taxon>Malvoideae</taxon>
        <taxon>Hibiscus</taxon>
    </lineage>
</organism>
<dbReference type="CDD" id="cd20401">
    <property type="entry name" value="Tudor_AtPTM-like"/>
    <property type="match status" value="1"/>
</dbReference>
<dbReference type="InterPro" id="IPR047365">
    <property type="entry name" value="Tudor_AtPTM-like"/>
</dbReference>
<comment type="caution">
    <text evidence="3">The sequence shown here is derived from an EMBL/GenBank/DDBJ whole genome shotgun (WGS) entry which is preliminary data.</text>
</comment>
<dbReference type="AlphaFoldDB" id="A0A6A2XXG5"/>
<dbReference type="Gene3D" id="2.30.30.140">
    <property type="match status" value="1"/>
</dbReference>
<feature type="domain" description="PTM/DIR17-like Tudor" evidence="2">
    <location>
        <begin position="62"/>
        <end position="109"/>
    </location>
</feature>
<dbReference type="Proteomes" id="UP000436088">
    <property type="component" value="Unassembled WGS sequence"/>
</dbReference>
<protein>
    <submittedName>
        <fullName evidence="3">Dirigent protein 17</fullName>
    </submittedName>
</protein>
<accession>A0A6A2XXG5</accession>
<name>A0A6A2XXG5_HIBSY</name>
<proteinExistence type="predicted"/>